<feature type="transmembrane region" description="Helical" evidence="6">
    <location>
        <begin position="12"/>
        <end position="35"/>
    </location>
</feature>
<dbReference type="GO" id="GO:0005886">
    <property type="term" value="C:plasma membrane"/>
    <property type="evidence" value="ECO:0007669"/>
    <property type="project" value="UniProtKB-SubCell"/>
</dbReference>
<dbReference type="OrthoDB" id="5560706at2"/>
<dbReference type="EMBL" id="CP002738">
    <property type="protein sequence ID" value="AEF98994.1"/>
    <property type="molecule type" value="Genomic_DNA"/>
</dbReference>
<evidence type="ECO:0000256" key="4">
    <source>
        <dbReference type="ARBA" id="ARBA00022989"/>
    </source>
</evidence>
<feature type="transmembrane region" description="Helical" evidence="6">
    <location>
        <begin position="122"/>
        <end position="145"/>
    </location>
</feature>
<keyword evidence="5 6" id="KW-0472">Membrane</keyword>
<dbReference type="InterPro" id="IPR050833">
    <property type="entry name" value="Poly_Biosynth_Transport"/>
</dbReference>
<evidence type="ECO:0000313" key="8">
    <source>
        <dbReference type="Proteomes" id="UP000008888"/>
    </source>
</evidence>
<dbReference type="AlphaFoldDB" id="G0A362"/>
<evidence type="ECO:0000256" key="2">
    <source>
        <dbReference type="ARBA" id="ARBA00022475"/>
    </source>
</evidence>
<feature type="transmembrane region" description="Helical" evidence="6">
    <location>
        <begin position="402"/>
        <end position="420"/>
    </location>
</feature>
<feature type="transmembrane region" description="Helical" evidence="6">
    <location>
        <begin position="180"/>
        <end position="205"/>
    </location>
</feature>
<feature type="transmembrane region" description="Helical" evidence="6">
    <location>
        <begin position="373"/>
        <end position="396"/>
    </location>
</feature>
<accession>G0A362</accession>
<feature type="transmembrane region" description="Helical" evidence="6">
    <location>
        <begin position="226"/>
        <end position="255"/>
    </location>
</feature>
<dbReference type="InterPro" id="IPR002797">
    <property type="entry name" value="Polysacc_synth"/>
</dbReference>
<dbReference type="eggNOG" id="COG2244">
    <property type="taxonomic scope" value="Bacteria"/>
</dbReference>
<dbReference type="Pfam" id="PF01943">
    <property type="entry name" value="Polysacc_synt"/>
    <property type="match status" value="1"/>
</dbReference>
<comment type="subcellular location">
    <subcellularLocation>
        <location evidence="1">Cell membrane</location>
        <topology evidence="1">Multi-pass membrane protein</topology>
    </subcellularLocation>
</comment>
<organism evidence="7 8">
    <name type="scientific">Methylomonas methanica (strain DSM 25384 / MC09)</name>
    <dbReference type="NCBI Taxonomy" id="857087"/>
    <lineage>
        <taxon>Bacteria</taxon>
        <taxon>Pseudomonadati</taxon>
        <taxon>Pseudomonadota</taxon>
        <taxon>Gammaproteobacteria</taxon>
        <taxon>Methylococcales</taxon>
        <taxon>Methylococcaceae</taxon>
        <taxon>Methylomonas</taxon>
    </lineage>
</organism>
<dbReference type="STRING" id="857087.Metme_0550"/>
<feature type="transmembrane region" description="Helical" evidence="6">
    <location>
        <begin position="91"/>
        <end position="116"/>
    </location>
</feature>
<name>G0A362_METMM</name>
<feature type="transmembrane region" description="Helical" evidence="6">
    <location>
        <begin position="341"/>
        <end position="361"/>
    </location>
</feature>
<dbReference type="PANTHER" id="PTHR30250">
    <property type="entry name" value="PST FAMILY PREDICTED COLANIC ACID TRANSPORTER"/>
    <property type="match status" value="1"/>
</dbReference>
<evidence type="ECO:0000256" key="1">
    <source>
        <dbReference type="ARBA" id="ARBA00004651"/>
    </source>
</evidence>
<gene>
    <name evidence="7" type="ordered locus">Metme_0550</name>
</gene>
<dbReference type="RefSeq" id="WP_013817265.1">
    <property type="nucleotide sequence ID" value="NC_015572.1"/>
</dbReference>
<feature type="transmembrane region" description="Helical" evidence="6">
    <location>
        <begin position="47"/>
        <end position="70"/>
    </location>
</feature>
<evidence type="ECO:0000313" key="7">
    <source>
        <dbReference type="EMBL" id="AEF98994.1"/>
    </source>
</evidence>
<sequence>MNPNFSVHPNHVNSLAMFGLSLSSYGLMYWVNIFLARHLKIGEFDDYSVAVSVVTLLSTLATLGLEKYALRMVSLNIEREKWGRLRNFLRFSVRIIVVFSVILLGTLSLTLEAILAWRHADFHIAIVIYAAFLPVIAISLFLIEIVTVYGFQVLAMFLYRLFLPVSFAALLFSLQGLGFAISATSAVICFGLAWCLTLLMLDFAQRFASPKPLRQAKPSSHNKRKWLGNALPLMLSSLMMTVLTSAGTIVLELLYPSEFQVGLFAVSMQTCSLISLIGTSTNRYYLPMLVVLVERQDATGVNQLLVKRLRLVALLTLFYLIVIGIYGTEILALFGPDFSEAYPALCICSAGAAINALFSDSPYYLQFMGQNRLVVGLMSLGAAGMVGLSFILGAMYGVTGVAIAYAVPAITLFSLFKFLARRHLKRYLSVNAPE</sequence>
<protein>
    <submittedName>
        <fullName evidence="7">Polysaccharide biosynthesis protein</fullName>
    </submittedName>
</protein>
<feature type="transmembrane region" description="Helical" evidence="6">
    <location>
        <begin position="261"/>
        <end position="279"/>
    </location>
</feature>
<feature type="transmembrane region" description="Helical" evidence="6">
    <location>
        <begin position="157"/>
        <end position="174"/>
    </location>
</feature>
<reference evidence="8" key="3">
    <citation type="submission" date="2011-05" db="EMBL/GenBank/DDBJ databases">
        <title>Complete sequence of Methylomonas methanica MC09.</title>
        <authorList>
            <consortium name="US DOE Joint Genome Institute"/>
            <person name="Lucas S."/>
            <person name="Han J."/>
            <person name="Lapidus A."/>
            <person name="Cheng J.-F."/>
            <person name="Goodwin L."/>
            <person name="Pitluck S."/>
            <person name="Peters L."/>
            <person name="Mikhailova N."/>
            <person name="Teshima H."/>
            <person name="Han C."/>
            <person name="Tapia R."/>
            <person name="Land M."/>
            <person name="Hauser L."/>
            <person name="Kyrpides N."/>
            <person name="Ivanova N."/>
            <person name="Pagani I."/>
            <person name="Stein L."/>
            <person name="Woyke T."/>
        </authorList>
    </citation>
    <scope>NUCLEOTIDE SEQUENCE [LARGE SCALE GENOMIC DNA]</scope>
    <source>
        <strain evidence="8">MC09</strain>
    </source>
</reference>
<reference evidence="7 8" key="1">
    <citation type="journal article" date="2011" name="J. Bacteriol.">
        <title>Complete Genome Sequence of the Aerobic Marine Methanotroph Methylomonas methanica MC09.</title>
        <authorList>
            <person name="Boden R."/>
            <person name="Cunliffe M."/>
            <person name="Scanlan J."/>
            <person name="Moussard H."/>
            <person name="Kits K.D."/>
            <person name="Klotz M.G."/>
            <person name="Jetten M.S."/>
            <person name="Vuilleumier S."/>
            <person name="Han J."/>
            <person name="Peters L."/>
            <person name="Mikhailova N."/>
            <person name="Teshima H."/>
            <person name="Tapia R."/>
            <person name="Kyrpides N."/>
            <person name="Ivanova N."/>
            <person name="Pagani I."/>
            <person name="Cheng J.F."/>
            <person name="Goodwin L."/>
            <person name="Han C."/>
            <person name="Hauser L."/>
            <person name="Land M.L."/>
            <person name="Lapidus A."/>
            <person name="Lucas S."/>
            <person name="Pitluck S."/>
            <person name="Woyke T."/>
            <person name="Stein L."/>
            <person name="Murrell J.C."/>
        </authorList>
    </citation>
    <scope>NUCLEOTIDE SEQUENCE [LARGE SCALE GENOMIC DNA]</scope>
    <source>
        <strain evidence="7 8">MC09</strain>
    </source>
</reference>
<reference key="2">
    <citation type="submission" date="2011-05" db="EMBL/GenBank/DDBJ databases">
        <title>Complete genome sequence of the aerobic marine methanotroph Methylomonas methanica MC09.</title>
        <authorList>
            <person name="Boden R."/>
            <person name="Cunliffe M."/>
            <person name="Scanlan J."/>
            <person name="Moussard H."/>
            <person name="Kits K.D."/>
            <person name="Klotz M."/>
            <person name="Jetten M."/>
            <person name="Vuilleumier S."/>
            <person name="Han J."/>
            <person name="Peters L."/>
            <person name="Mikhailova N."/>
            <person name="Teshima H."/>
            <person name="Tapia R."/>
            <person name="Kyrpides N."/>
            <person name="Ivanova N."/>
            <person name="Pagani I."/>
            <person name="Cheng J.-F."/>
            <person name="Goodwin L."/>
            <person name="Han C."/>
            <person name="Hauser L."/>
            <person name="Land M."/>
            <person name="Lapidus A."/>
            <person name="Lucas S."/>
            <person name="Pitluck S."/>
            <person name="Woyke T."/>
            <person name="Stein L.Y."/>
            <person name="Murrell C."/>
        </authorList>
    </citation>
    <scope>NUCLEOTIDE SEQUENCE</scope>
    <source>
        <strain>MC09</strain>
    </source>
</reference>
<keyword evidence="4 6" id="KW-1133">Transmembrane helix</keyword>
<evidence type="ECO:0000256" key="5">
    <source>
        <dbReference type="ARBA" id="ARBA00023136"/>
    </source>
</evidence>
<feature type="transmembrane region" description="Helical" evidence="6">
    <location>
        <begin position="311"/>
        <end position="335"/>
    </location>
</feature>
<evidence type="ECO:0000256" key="6">
    <source>
        <dbReference type="SAM" id="Phobius"/>
    </source>
</evidence>
<keyword evidence="8" id="KW-1185">Reference proteome</keyword>
<evidence type="ECO:0000256" key="3">
    <source>
        <dbReference type="ARBA" id="ARBA00022692"/>
    </source>
</evidence>
<keyword evidence="2" id="KW-1003">Cell membrane</keyword>
<dbReference type="KEGG" id="mmt:Metme_0550"/>
<dbReference type="PANTHER" id="PTHR30250:SF11">
    <property type="entry name" value="O-ANTIGEN TRANSPORTER-RELATED"/>
    <property type="match status" value="1"/>
</dbReference>
<keyword evidence="3 6" id="KW-0812">Transmembrane</keyword>
<proteinExistence type="predicted"/>
<dbReference type="HOGENOM" id="CLU_637458_0_0_6"/>
<dbReference type="Proteomes" id="UP000008888">
    <property type="component" value="Chromosome"/>
</dbReference>